<evidence type="ECO:0000313" key="2">
    <source>
        <dbReference type="Proteomes" id="UP001597322"/>
    </source>
</evidence>
<dbReference type="EMBL" id="JBHUEQ010000003">
    <property type="protein sequence ID" value="MFD1744048.1"/>
    <property type="molecule type" value="Genomic_DNA"/>
</dbReference>
<comment type="caution">
    <text evidence="1">The sequence shown here is derived from an EMBL/GenBank/DDBJ whole genome shotgun (WGS) entry which is preliminary data.</text>
</comment>
<dbReference type="Proteomes" id="UP001597322">
    <property type="component" value="Unassembled WGS sequence"/>
</dbReference>
<protein>
    <submittedName>
        <fullName evidence="1">Uncharacterized protein</fullName>
    </submittedName>
</protein>
<dbReference type="RefSeq" id="WP_377395308.1">
    <property type="nucleotide sequence ID" value="NZ_JBHUEQ010000003.1"/>
</dbReference>
<gene>
    <name evidence="1" type="ORF">ACFSE1_01105</name>
</gene>
<organism evidence="1 2">
    <name type="scientific">Rhizobium helianthi</name>
    <dbReference type="NCBI Taxonomy" id="1132695"/>
    <lineage>
        <taxon>Bacteria</taxon>
        <taxon>Pseudomonadati</taxon>
        <taxon>Pseudomonadota</taxon>
        <taxon>Alphaproteobacteria</taxon>
        <taxon>Hyphomicrobiales</taxon>
        <taxon>Rhizobiaceae</taxon>
        <taxon>Rhizobium/Agrobacterium group</taxon>
        <taxon>Rhizobium</taxon>
    </lineage>
</organism>
<proteinExistence type="predicted"/>
<evidence type="ECO:0000313" key="1">
    <source>
        <dbReference type="EMBL" id="MFD1744048.1"/>
    </source>
</evidence>
<keyword evidence="2" id="KW-1185">Reference proteome</keyword>
<accession>A0ABW4LXY9</accession>
<name>A0ABW4LXY9_9HYPH</name>
<reference evidence="2" key="1">
    <citation type="journal article" date="2019" name="Int. J. Syst. Evol. Microbiol.">
        <title>The Global Catalogue of Microorganisms (GCM) 10K type strain sequencing project: providing services to taxonomists for standard genome sequencing and annotation.</title>
        <authorList>
            <consortium name="The Broad Institute Genomics Platform"/>
            <consortium name="The Broad Institute Genome Sequencing Center for Infectious Disease"/>
            <person name="Wu L."/>
            <person name="Ma J."/>
        </authorList>
    </citation>
    <scope>NUCLEOTIDE SEQUENCE [LARGE SCALE GENOMIC DNA]</scope>
    <source>
        <strain evidence="2">CG52</strain>
    </source>
</reference>
<sequence>MSSETDQPNDILDLVDAATRAFRGAASVEDTAVGWDYFSRVESYVEMTWPNDKDLLDVLYQAKRYLSQFTLDLRNGVPSPFNGWASTMGRLRAMVDTPYGLDGYPK</sequence>